<dbReference type="GO" id="GO:0032259">
    <property type="term" value="P:methylation"/>
    <property type="evidence" value="ECO:0007669"/>
    <property type="project" value="UniProtKB-KW"/>
</dbReference>
<evidence type="ECO:0000256" key="3">
    <source>
        <dbReference type="ARBA" id="ARBA00022679"/>
    </source>
</evidence>
<dbReference type="EMBL" id="LN891043">
    <property type="protein sequence ID" value="CUS10593.1"/>
    <property type="molecule type" value="Genomic_DNA"/>
</dbReference>
<gene>
    <name evidence="5" type="ORF">GSTUAT00005347001</name>
</gene>
<name>A0A292PVT7_9PEZI</name>
<comment type="similarity">
    <text evidence="1">Belongs to the methyltransferase superfamily.</text>
</comment>
<keyword evidence="2" id="KW-0489">Methyltransferase</keyword>
<dbReference type="SUPFAM" id="SSF53335">
    <property type="entry name" value="S-adenosyl-L-methionine-dependent methyltransferases"/>
    <property type="match status" value="1"/>
</dbReference>
<dbReference type="CDD" id="cd02440">
    <property type="entry name" value="AdoMet_MTases"/>
    <property type="match status" value="1"/>
</dbReference>
<keyword evidence="3" id="KW-0808">Transferase</keyword>
<dbReference type="InterPro" id="IPR029063">
    <property type="entry name" value="SAM-dependent_MTases_sf"/>
</dbReference>
<evidence type="ECO:0000313" key="5">
    <source>
        <dbReference type="EMBL" id="CUS10593.1"/>
    </source>
</evidence>
<dbReference type="Proteomes" id="UP001412239">
    <property type="component" value="Unassembled WGS sequence"/>
</dbReference>
<keyword evidence="6" id="KW-1185">Reference proteome</keyword>
<feature type="domain" description="Methyltransferase" evidence="4">
    <location>
        <begin position="53"/>
        <end position="169"/>
    </location>
</feature>
<sequence length="209" mass="23987">MPRRTSPPLEALAAPEYWDTRYATDPTPFDWFRNPTSIHPFLTRHLPPPTSDPPILHLGCGNSLLPEDLHKRGYRDQISVDFSEVVIRDMRAKCEGFEGLRWEVMDIRDMRGVGDGEVGVAIDKGTLDAMISGSVWDPPEEVKSNTKAYINEVARVLKSGGLFLYITYRQPHFVKPIITREDVWPDFKIENIQEEGGMFEYFGFVMRKK</sequence>
<organism evidence="5 6">
    <name type="scientific">Tuber aestivum</name>
    <name type="common">summer truffle</name>
    <dbReference type="NCBI Taxonomy" id="59557"/>
    <lineage>
        <taxon>Eukaryota</taxon>
        <taxon>Fungi</taxon>
        <taxon>Dikarya</taxon>
        <taxon>Ascomycota</taxon>
        <taxon>Pezizomycotina</taxon>
        <taxon>Pezizomycetes</taxon>
        <taxon>Pezizales</taxon>
        <taxon>Tuberaceae</taxon>
        <taxon>Tuber</taxon>
    </lineage>
</organism>
<dbReference type="PANTHER" id="PTHR12176:SF80">
    <property type="entry name" value="EEF1A LYSINE METHYLTRANSFERASE 4"/>
    <property type="match status" value="1"/>
</dbReference>
<dbReference type="Gene3D" id="3.40.50.150">
    <property type="entry name" value="Vaccinia Virus protein VP39"/>
    <property type="match status" value="1"/>
</dbReference>
<evidence type="ECO:0000256" key="2">
    <source>
        <dbReference type="ARBA" id="ARBA00022603"/>
    </source>
</evidence>
<reference evidence="5" key="1">
    <citation type="submission" date="2015-10" db="EMBL/GenBank/DDBJ databases">
        <authorList>
            <person name="Regsiter A."/>
            <person name="william w."/>
        </authorList>
    </citation>
    <scope>NUCLEOTIDE SEQUENCE</scope>
    <source>
        <strain evidence="5">Montdore</strain>
    </source>
</reference>
<accession>A0A292PVT7</accession>
<dbReference type="InterPro" id="IPR051419">
    <property type="entry name" value="Lys/N-term_MeTrsfase_sf"/>
</dbReference>
<proteinExistence type="inferred from homology"/>
<evidence type="ECO:0000313" key="6">
    <source>
        <dbReference type="Proteomes" id="UP001412239"/>
    </source>
</evidence>
<dbReference type="AlphaFoldDB" id="A0A292PVT7"/>
<dbReference type="Pfam" id="PF13847">
    <property type="entry name" value="Methyltransf_31"/>
    <property type="match status" value="1"/>
</dbReference>
<protein>
    <recommendedName>
        <fullName evidence="4">Methyltransferase domain-containing protein</fullName>
    </recommendedName>
</protein>
<evidence type="ECO:0000259" key="4">
    <source>
        <dbReference type="Pfam" id="PF13847"/>
    </source>
</evidence>
<evidence type="ECO:0000256" key="1">
    <source>
        <dbReference type="ARBA" id="ARBA00008361"/>
    </source>
</evidence>
<dbReference type="InterPro" id="IPR025714">
    <property type="entry name" value="Methyltranfer_dom"/>
</dbReference>
<dbReference type="GO" id="GO:0008168">
    <property type="term" value="F:methyltransferase activity"/>
    <property type="evidence" value="ECO:0007669"/>
    <property type="project" value="UniProtKB-KW"/>
</dbReference>
<dbReference type="PANTHER" id="PTHR12176">
    <property type="entry name" value="SAM-DEPENDENT METHYLTRANSFERASE SUPERFAMILY PROTEIN"/>
    <property type="match status" value="1"/>
</dbReference>